<evidence type="ECO:0000256" key="1">
    <source>
        <dbReference type="SAM" id="SignalP"/>
    </source>
</evidence>
<evidence type="ECO:0000313" key="2">
    <source>
        <dbReference type="EMBL" id="KAK5984851.1"/>
    </source>
</evidence>
<feature type="signal peptide" evidence="1">
    <location>
        <begin position="1"/>
        <end position="19"/>
    </location>
</feature>
<feature type="chain" id="PRO_5042990994" evidence="1">
    <location>
        <begin position="20"/>
        <end position="87"/>
    </location>
</feature>
<dbReference type="Proteomes" id="UP001331761">
    <property type="component" value="Unassembled WGS sequence"/>
</dbReference>
<protein>
    <submittedName>
        <fullName evidence="2">Uncharacterized protein</fullName>
    </submittedName>
</protein>
<evidence type="ECO:0000313" key="3">
    <source>
        <dbReference type="Proteomes" id="UP001331761"/>
    </source>
</evidence>
<dbReference type="EMBL" id="WIXE01002408">
    <property type="protein sequence ID" value="KAK5984851.1"/>
    <property type="molecule type" value="Genomic_DNA"/>
</dbReference>
<gene>
    <name evidence="2" type="ORF">GCK32_009638</name>
</gene>
<keyword evidence="3" id="KW-1185">Reference proteome</keyword>
<comment type="caution">
    <text evidence="2">The sequence shown here is derived from an EMBL/GenBank/DDBJ whole genome shotgun (WGS) entry which is preliminary data.</text>
</comment>
<keyword evidence="1" id="KW-0732">Signal</keyword>
<accession>A0AAN8FS75</accession>
<dbReference type="AlphaFoldDB" id="A0AAN8FS75"/>
<organism evidence="2 3">
    <name type="scientific">Trichostrongylus colubriformis</name>
    <name type="common">Black scour worm</name>
    <dbReference type="NCBI Taxonomy" id="6319"/>
    <lineage>
        <taxon>Eukaryota</taxon>
        <taxon>Metazoa</taxon>
        <taxon>Ecdysozoa</taxon>
        <taxon>Nematoda</taxon>
        <taxon>Chromadorea</taxon>
        <taxon>Rhabditida</taxon>
        <taxon>Rhabditina</taxon>
        <taxon>Rhabditomorpha</taxon>
        <taxon>Strongyloidea</taxon>
        <taxon>Trichostrongylidae</taxon>
        <taxon>Trichostrongylus</taxon>
    </lineage>
</organism>
<name>A0AAN8FS75_TRICO</name>
<sequence>MAQCYHIVILLSFSTYVGGQGPVKIDQKKEVDRASDVYPYTMPTLLGEEKVLWEEGYINEFPAYAIAYEPLLSDTYFYIFPPRDCAA</sequence>
<proteinExistence type="predicted"/>
<reference evidence="2 3" key="1">
    <citation type="submission" date="2019-10" db="EMBL/GenBank/DDBJ databases">
        <title>Assembly and Annotation for the nematode Trichostrongylus colubriformis.</title>
        <authorList>
            <person name="Martin J."/>
        </authorList>
    </citation>
    <scope>NUCLEOTIDE SEQUENCE [LARGE SCALE GENOMIC DNA]</scope>
    <source>
        <strain evidence="2">G859</strain>
        <tissue evidence="2">Whole worm</tissue>
    </source>
</reference>